<evidence type="ECO:0000313" key="3">
    <source>
        <dbReference type="Proteomes" id="UP001242480"/>
    </source>
</evidence>
<dbReference type="InterPro" id="IPR029063">
    <property type="entry name" value="SAM-dependent_MTases_sf"/>
</dbReference>
<dbReference type="Proteomes" id="UP001242480">
    <property type="component" value="Unassembled WGS sequence"/>
</dbReference>
<keyword evidence="3" id="KW-1185">Reference proteome</keyword>
<evidence type="ECO:0008006" key="4">
    <source>
        <dbReference type="Google" id="ProtNLM"/>
    </source>
</evidence>
<dbReference type="Gene3D" id="3.40.50.150">
    <property type="entry name" value="Vaccinia Virus protein VP39"/>
    <property type="match status" value="1"/>
</dbReference>
<evidence type="ECO:0000256" key="1">
    <source>
        <dbReference type="SAM" id="MobiDB-lite"/>
    </source>
</evidence>
<comment type="caution">
    <text evidence="2">The sequence shown here is derived from an EMBL/GenBank/DDBJ whole genome shotgun (WGS) entry which is preliminary data.</text>
</comment>
<accession>A0ABU0IZ07</accession>
<name>A0ABU0IZ07_9HYPH</name>
<feature type="compositionally biased region" description="Pro residues" evidence="1">
    <location>
        <begin position="248"/>
        <end position="259"/>
    </location>
</feature>
<dbReference type="EMBL" id="JAUSVX010000001">
    <property type="protein sequence ID" value="MDQ0467243.1"/>
    <property type="molecule type" value="Genomic_DNA"/>
</dbReference>
<feature type="region of interest" description="Disordered" evidence="1">
    <location>
        <begin position="240"/>
        <end position="261"/>
    </location>
</feature>
<reference evidence="2 3" key="1">
    <citation type="submission" date="2023-07" db="EMBL/GenBank/DDBJ databases">
        <title>Genomic Encyclopedia of Type Strains, Phase IV (KMG-IV): sequencing the most valuable type-strain genomes for metagenomic binning, comparative biology and taxonomic classification.</title>
        <authorList>
            <person name="Goeker M."/>
        </authorList>
    </citation>
    <scope>NUCLEOTIDE SEQUENCE [LARGE SCALE GENOMIC DNA]</scope>
    <source>
        <strain evidence="2 3">DSM 19619</strain>
    </source>
</reference>
<evidence type="ECO:0000313" key="2">
    <source>
        <dbReference type="EMBL" id="MDQ0467243.1"/>
    </source>
</evidence>
<organism evidence="2 3">
    <name type="scientific">Labrys wisconsinensis</name>
    <dbReference type="NCBI Taxonomy" id="425677"/>
    <lineage>
        <taxon>Bacteria</taxon>
        <taxon>Pseudomonadati</taxon>
        <taxon>Pseudomonadota</taxon>
        <taxon>Alphaproteobacteria</taxon>
        <taxon>Hyphomicrobiales</taxon>
        <taxon>Xanthobacteraceae</taxon>
        <taxon>Labrys</taxon>
    </lineage>
</organism>
<sequence>MSIAVEIAESLAADASHHGGTFNDLVLQRLEELIGSSFGRTLETGCGKSTIFFSRASREHLAFAIDDRGAPGSSLAFVEASPLFRPEACRFVLGPTQATLPRHAFDPPAFDVVLLDGPHGYPFVELEYYFLYPQIRPGGHLIVDDVHIPTIGRFADFLFEEPMFELVETVVTTALFRRTEAPAFDPLCDGWWRQPYNRRRISPGKADLHLADRPPVDFFSAQKLDQLLMDGHLGVHLGEAPQGARPSYVPPPPEPPPRPGLIARLAAALKG</sequence>
<dbReference type="RefSeq" id="WP_307266615.1">
    <property type="nucleotide sequence ID" value="NZ_JAUSVX010000001.1"/>
</dbReference>
<protein>
    <recommendedName>
        <fullName evidence="4">Class I SAM-dependent methyltransferase</fullName>
    </recommendedName>
</protein>
<dbReference type="Pfam" id="PF13578">
    <property type="entry name" value="Methyltransf_24"/>
    <property type="match status" value="1"/>
</dbReference>
<proteinExistence type="predicted"/>
<dbReference type="SUPFAM" id="SSF53335">
    <property type="entry name" value="S-adenosyl-L-methionine-dependent methyltransferases"/>
    <property type="match status" value="1"/>
</dbReference>
<gene>
    <name evidence="2" type="ORF">QO011_000238</name>
</gene>